<gene>
    <name evidence="3" type="ORF">NAEGRDRAFT_52170</name>
</gene>
<accession>D2VTQ0</accession>
<name>D2VTQ0_NAEGR</name>
<dbReference type="Pfam" id="PF01852">
    <property type="entry name" value="START"/>
    <property type="match status" value="1"/>
</dbReference>
<dbReference type="InterPro" id="IPR051213">
    <property type="entry name" value="START_lipid_transfer"/>
</dbReference>
<dbReference type="InParanoid" id="D2VTQ0"/>
<dbReference type="CDD" id="cd00177">
    <property type="entry name" value="START"/>
    <property type="match status" value="1"/>
</dbReference>
<dbReference type="PROSITE" id="PS50132">
    <property type="entry name" value="RGS"/>
    <property type="match status" value="1"/>
</dbReference>
<dbReference type="GeneID" id="8860861"/>
<dbReference type="GO" id="GO:0005737">
    <property type="term" value="C:cytoplasm"/>
    <property type="evidence" value="ECO:0007669"/>
    <property type="project" value="UniProtKB-ARBA"/>
</dbReference>
<dbReference type="GO" id="GO:0008289">
    <property type="term" value="F:lipid binding"/>
    <property type="evidence" value="ECO:0007669"/>
    <property type="project" value="InterPro"/>
</dbReference>
<dbReference type="VEuPathDB" id="AmoebaDB:NAEGRDRAFT_52170"/>
<organism evidence="4">
    <name type="scientific">Naegleria gruberi</name>
    <name type="common">Amoeba</name>
    <dbReference type="NCBI Taxonomy" id="5762"/>
    <lineage>
        <taxon>Eukaryota</taxon>
        <taxon>Discoba</taxon>
        <taxon>Heterolobosea</taxon>
        <taxon>Tetramitia</taxon>
        <taxon>Eutetramitia</taxon>
        <taxon>Vahlkampfiidae</taxon>
        <taxon>Naegleria</taxon>
    </lineage>
</organism>
<dbReference type="InterPro" id="IPR044926">
    <property type="entry name" value="RGS_subdomain_2"/>
</dbReference>
<dbReference type="Proteomes" id="UP000006671">
    <property type="component" value="Unassembled WGS sequence"/>
</dbReference>
<dbReference type="OrthoDB" id="196547at2759"/>
<feature type="domain" description="RGS" evidence="2">
    <location>
        <begin position="43"/>
        <end position="234"/>
    </location>
</feature>
<evidence type="ECO:0000313" key="4">
    <source>
        <dbReference type="Proteomes" id="UP000006671"/>
    </source>
</evidence>
<evidence type="ECO:0000313" key="3">
    <source>
        <dbReference type="EMBL" id="EFC39692.1"/>
    </source>
</evidence>
<dbReference type="Gene3D" id="3.30.530.20">
    <property type="match status" value="1"/>
</dbReference>
<evidence type="ECO:0000256" key="1">
    <source>
        <dbReference type="SAM" id="MobiDB-lite"/>
    </source>
</evidence>
<dbReference type="AlphaFoldDB" id="D2VTQ0"/>
<dbReference type="InterPro" id="IPR036305">
    <property type="entry name" value="RGS_sf"/>
</dbReference>
<evidence type="ECO:0000259" key="2">
    <source>
        <dbReference type="PROSITE" id="PS50132"/>
    </source>
</evidence>
<sequence>MRLPSSHNNNYQENLSHAIQETFKKYNVHLEMCLGDGFIMNGFLDFLKNELNASSLEFLVKIDEYSNSHNSSTFYSNGSSVNNVNSPAGLLPSIQTSTTTISTISIGSPLSPSVSSTSFTSPGRKVQRKDSLKDLTEHNSIFSQPFNNNKISRKAKAKEIIDKFLNDHSAHQVNLSSQIRDAVLRNYEKECSRGGGENDINPHLFDEARTEVSLQLKCDSFVRFLKSHSFFNLIVSKVEKEVTSKNLDAIYKFLNIYFSKIGETKKNQVSQFITNKSNRALSPASPASGSGSGSGSPLGLVSPLADLSSDDGSIDSVESITHVNHVQTMLSLHTLSPNGIETKILDNVMDIREKFTKSIAELVDDIVTEQQFDLLIELVNNESLWLKVHEDSESSCFVSENKFYHNSRGLKIYKEVGIIESSPEEVLFALTDMRILNIIDDTMSNVKFERFVKGPTYAVSYLSSKMKMAWPMSDRQFLIGTSIRDETFDSYNGYTILRRSHDCKEVPLSKGCIKGIFLGGVVIEKLSEKHTRFTASGFVDMGGKFPLSLFNKILSLRQSKGVENVKKGISKRRNMPLTEQQVNSENSFYLLDTLFYSREHKTQPNSSSSHTPSF</sequence>
<dbReference type="PANTHER" id="PTHR19308">
    <property type="entry name" value="PHOSPHATIDYLCHOLINE TRANSFER PROTEIN"/>
    <property type="match status" value="1"/>
</dbReference>
<dbReference type="InterPro" id="IPR002913">
    <property type="entry name" value="START_lipid-bd_dom"/>
</dbReference>
<dbReference type="Gene3D" id="1.10.167.10">
    <property type="entry name" value="Regulator of G-protein Signalling 4, domain 2"/>
    <property type="match status" value="1"/>
</dbReference>
<dbReference type="Pfam" id="PF00615">
    <property type="entry name" value="RGS"/>
    <property type="match status" value="1"/>
</dbReference>
<keyword evidence="4" id="KW-1185">Reference proteome</keyword>
<dbReference type="SUPFAM" id="SSF55961">
    <property type="entry name" value="Bet v1-like"/>
    <property type="match status" value="1"/>
</dbReference>
<dbReference type="SUPFAM" id="SSF48097">
    <property type="entry name" value="Regulator of G-protein signaling, RGS"/>
    <property type="match status" value="1"/>
</dbReference>
<dbReference type="EMBL" id="GG738897">
    <property type="protein sequence ID" value="EFC39692.1"/>
    <property type="molecule type" value="Genomic_DNA"/>
</dbReference>
<reference evidence="3 4" key="1">
    <citation type="journal article" date="2010" name="Cell">
        <title>The genome of Naegleria gruberi illuminates early eukaryotic versatility.</title>
        <authorList>
            <person name="Fritz-Laylin L.K."/>
            <person name="Prochnik S.E."/>
            <person name="Ginger M.L."/>
            <person name="Dacks J.B."/>
            <person name="Carpenter M.L."/>
            <person name="Field M.C."/>
            <person name="Kuo A."/>
            <person name="Paredez A."/>
            <person name="Chapman J."/>
            <person name="Pham J."/>
            <person name="Shu S."/>
            <person name="Neupane R."/>
            <person name="Cipriano M."/>
            <person name="Mancuso J."/>
            <person name="Tu H."/>
            <person name="Salamov A."/>
            <person name="Lindquist E."/>
            <person name="Shapiro H."/>
            <person name="Lucas S."/>
            <person name="Grigoriev I.V."/>
            <person name="Cande W.Z."/>
            <person name="Fulton C."/>
            <person name="Rokhsar D.S."/>
            <person name="Dawson S.C."/>
        </authorList>
    </citation>
    <scope>NUCLEOTIDE SEQUENCE [LARGE SCALE GENOMIC DNA]</scope>
    <source>
        <strain evidence="3 4">NEG-M</strain>
    </source>
</reference>
<feature type="region of interest" description="Disordered" evidence="1">
    <location>
        <begin position="107"/>
        <end position="127"/>
    </location>
</feature>
<dbReference type="RefSeq" id="XP_002672436.1">
    <property type="nucleotide sequence ID" value="XM_002672390.1"/>
</dbReference>
<dbReference type="InterPro" id="IPR023393">
    <property type="entry name" value="START-like_dom_sf"/>
</dbReference>
<protein>
    <submittedName>
        <fullName evidence="3">Predicted protein</fullName>
    </submittedName>
</protein>
<dbReference type="KEGG" id="ngr:NAEGRDRAFT_52170"/>
<dbReference type="SMART" id="SM00315">
    <property type="entry name" value="RGS"/>
    <property type="match status" value="1"/>
</dbReference>
<dbReference type="InterPro" id="IPR016137">
    <property type="entry name" value="RGS"/>
</dbReference>
<dbReference type="PANTHER" id="PTHR19308:SF14">
    <property type="entry name" value="START DOMAIN-CONTAINING PROTEIN"/>
    <property type="match status" value="1"/>
</dbReference>
<dbReference type="CDD" id="cd07440">
    <property type="entry name" value="RGS"/>
    <property type="match status" value="1"/>
</dbReference>
<feature type="compositionally biased region" description="Low complexity" evidence="1">
    <location>
        <begin position="107"/>
        <end position="123"/>
    </location>
</feature>
<proteinExistence type="predicted"/>